<dbReference type="SUPFAM" id="SSF53756">
    <property type="entry name" value="UDP-Glycosyltransferase/glycogen phosphorylase"/>
    <property type="match status" value="1"/>
</dbReference>
<feature type="domain" description="Glycosyltransferase subfamily 4-like N-terminal" evidence="1">
    <location>
        <begin position="2"/>
        <end position="139"/>
    </location>
</feature>
<gene>
    <name evidence="2" type="primary">epsF</name>
    <name evidence="2" type="ORF">GCM10008957_24230</name>
</gene>
<dbReference type="GO" id="GO:0016757">
    <property type="term" value="F:glycosyltransferase activity"/>
    <property type="evidence" value="ECO:0007669"/>
    <property type="project" value="TreeGrafter"/>
</dbReference>
<sequence length="351" mass="37550">MNLLAQIDRQDVAMDIMTVTARPRAGIYDERAAQLGAHVIAGPATGNPLTFALGFVRLLRRYGPYDVVHSHIHHFGALALLLARLCGVPVRVSTSHVDTHLSDDAAVGGRYWYLTAMRAAMQLGVTDRLAVSPQSARALFGPDWQALGTQIMPLGIDLQALSEPVDSRSVRAELELPAAEPVLVHVGQFRPEKNHRFLLEVFSAYVRRSGPAHLLLIGDGALRSDIEQQALELGLEERIHLLGPRPDVARLLLGAADVFVFPSLFEGLSLALLEAQSAGLPCVVSSGLSAASRLPGAAYEAVPLGSGPDVWAAAVSAALARGRTLPTSNPHDIVHGAQTLRHFYLSAGTLH</sequence>
<reference evidence="2" key="1">
    <citation type="journal article" date="2014" name="Int. J. Syst. Evol. Microbiol.">
        <title>Complete genome sequence of Corynebacterium casei LMG S-19264T (=DSM 44701T), isolated from a smear-ripened cheese.</title>
        <authorList>
            <consortium name="US DOE Joint Genome Institute (JGI-PGF)"/>
            <person name="Walter F."/>
            <person name="Albersmeier A."/>
            <person name="Kalinowski J."/>
            <person name="Ruckert C."/>
        </authorList>
    </citation>
    <scope>NUCLEOTIDE SEQUENCE</scope>
    <source>
        <strain evidence="2">JCM 31311</strain>
    </source>
</reference>
<evidence type="ECO:0000259" key="1">
    <source>
        <dbReference type="Pfam" id="PF13579"/>
    </source>
</evidence>
<dbReference type="PANTHER" id="PTHR45947:SF14">
    <property type="entry name" value="SLL1723 PROTEIN"/>
    <property type="match status" value="1"/>
</dbReference>
<accession>A0A918C881</accession>
<dbReference type="InterPro" id="IPR050194">
    <property type="entry name" value="Glycosyltransferase_grp1"/>
</dbReference>
<name>A0A918C881_9DEIO</name>
<dbReference type="Gene3D" id="3.40.50.2000">
    <property type="entry name" value="Glycogen Phosphorylase B"/>
    <property type="match status" value="2"/>
</dbReference>
<protein>
    <submittedName>
        <fullName evidence="2">Glycosyltransferase EpsF</fullName>
    </submittedName>
</protein>
<evidence type="ECO:0000313" key="3">
    <source>
        <dbReference type="Proteomes" id="UP000603865"/>
    </source>
</evidence>
<dbReference type="Proteomes" id="UP000603865">
    <property type="component" value="Unassembled WGS sequence"/>
</dbReference>
<proteinExistence type="predicted"/>
<keyword evidence="3" id="KW-1185">Reference proteome</keyword>
<dbReference type="EMBL" id="BMQL01000012">
    <property type="protein sequence ID" value="GGR10667.1"/>
    <property type="molecule type" value="Genomic_DNA"/>
</dbReference>
<comment type="caution">
    <text evidence="2">The sequence shown here is derived from an EMBL/GenBank/DDBJ whole genome shotgun (WGS) entry which is preliminary data.</text>
</comment>
<dbReference type="InterPro" id="IPR028098">
    <property type="entry name" value="Glyco_trans_4-like_N"/>
</dbReference>
<dbReference type="Pfam" id="PF13579">
    <property type="entry name" value="Glyco_trans_4_4"/>
    <property type="match status" value="1"/>
</dbReference>
<evidence type="ECO:0000313" key="2">
    <source>
        <dbReference type="EMBL" id="GGR10667.1"/>
    </source>
</evidence>
<dbReference type="AlphaFoldDB" id="A0A918C881"/>
<dbReference type="PANTHER" id="PTHR45947">
    <property type="entry name" value="SULFOQUINOVOSYL TRANSFERASE SQD2"/>
    <property type="match status" value="1"/>
</dbReference>
<organism evidence="2 3">
    <name type="scientific">Deinococcus ruber</name>
    <dbReference type="NCBI Taxonomy" id="1848197"/>
    <lineage>
        <taxon>Bacteria</taxon>
        <taxon>Thermotogati</taxon>
        <taxon>Deinococcota</taxon>
        <taxon>Deinococci</taxon>
        <taxon>Deinococcales</taxon>
        <taxon>Deinococcaceae</taxon>
        <taxon>Deinococcus</taxon>
    </lineage>
</organism>
<dbReference type="Pfam" id="PF13692">
    <property type="entry name" value="Glyco_trans_1_4"/>
    <property type="match status" value="1"/>
</dbReference>
<reference evidence="2" key="2">
    <citation type="submission" date="2020-09" db="EMBL/GenBank/DDBJ databases">
        <authorList>
            <person name="Sun Q."/>
            <person name="Ohkuma M."/>
        </authorList>
    </citation>
    <scope>NUCLEOTIDE SEQUENCE</scope>
    <source>
        <strain evidence="2">JCM 31311</strain>
    </source>
</reference>